<dbReference type="GO" id="GO:0055085">
    <property type="term" value="P:transmembrane transport"/>
    <property type="evidence" value="ECO:0007669"/>
    <property type="project" value="InterPro"/>
</dbReference>
<proteinExistence type="inferred from homology"/>
<dbReference type="GO" id="GO:0005886">
    <property type="term" value="C:plasma membrane"/>
    <property type="evidence" value="ECO:0007669"/>
    <property type="project" value="UniProtKB-SubCell"/>
</dbReference>
<feature type="transmembrane region" description="Helical" evidence="8">
    <location>
        <begin position="264"/>
        <end position="285"/>
    </location>
</feature>
<dbReference type="EMBL" id="CP047292">
    <property type="protein sequence ID" value="QUS37340.1"/>
    <property type="molecule type" value="Genomic_DNA"/>
</dbReference>
<accession>A0A8J8MVA1</accession>
<organism evidence="10 11">
    <name type="scientific">Falsirhodobacter algicola</name>
    <dbReference type="NCBI Taxonomy" id="2692330"/>
    <lineage>
        <taxon>Bacteria</taxon>
        <taxon>Pseudomonadati</taxon>
        <taxon>Pseudomonadota</taxon>
        <taxon>Alphaproteobacteria</taxon>
        <taxon>Rhodobacterales</taxon>
        <taxon>Paracoccaceae</taxon>
        <taxon>Falsirhodobacter</taxon>
    </lineage>
</organism>
<dbReference type="InterPro" id="IPR000515">
    <property type="entry name" value="MetI-like"/>
</dbReference>
<dbReference type="KEGG" id="fap:GR316_13255"/>
<dbReference type="Proteomes" id="UP000679284">
    <property type="component" value="Plasmid unnamed3"/>
</dbReference>
<keyword evidence="11" id="KW-1185">Reference proteome</keyword>
<geneLocation type="plasmid" evidence="10 11">
    <name>unnamed3</name>
</geneLocation>
<feature type="transmembrane region" description="Helical" evidence="8">
    <location>
        <begin position="158"/>
        <end position="180"/>
    </location>
</feature>
<evidence type="ECO:0000313" key="11">
    <source>
        <dbReference type="Proteomes" id="UP000679284"/>
    </source>
</evidence>
<dbReference type="PANTHER" id="PTHR43227">
    <property type="entry name" value="BLL4140 PROTEIN"/>
    <property type="match status" value="1"/>
</dbReference>
<evidence type="ECO:0000256" key="2">
    <source>
        <dbReference type="ARBA" id="ARBA00009306"/>
    </source>
</evidence>
<sequence>MKISPLDGKPAANLLFVLPSMIVYVVFVFGPIFAAAGLSFTEWNGLSRPVFVGLSNYTALLSDASFLLALKNNAILLIFYCLVPLAIGMVLASAVSTVGSHERLAIRTLLFLPYIMPSAVIGIVWRWLYNPVFGPINQGLKQIGLGALAIPWLGDLTWALPAVGFVVVWYYFGFCMVIFLTGLQRLDPSIYEASRIDGAGPIYTFRRITFPLLLPEVRIVLLLTIIASIKSFDLIFTMTRGGPSNTTLVPNIYMYEMGFQLSRYGYAAAVAIFGAIIIFAVNYAVHKFIKPKDGV</sequence>
<dbReference type="RefSeq" id="WP_211785520.1">
    <property type="nucleotide sequence ID" value="NZ_CP047292.1"/>
</dbReference>
<dbReference type="PROSITE" id="PS50928">
    <property type="entry name" value="ABC_TM1"/>
    <property type="match status" value="1"/>
</dbReference>
<dbReference type="Pfam" id="PF00528">
    <property type="entry name" value="BPD_transp_1"/>
    <property type="match status" value="1"/>
</dbReference>
<comment type="subcellular location">
    <subcellularLocation>
        <location evidence="1 8">Cell membrane</location>
        <topology evidence="1 8">Multi-pass membrane protein</topology>
    </subcellularLocation>
</comment>
<evidence type="ECO:0000256" key="7">
    <source>
        <dbReference type="ARBA" id="ARBA00023136"/>
    </source>
</evidence>
<keyword evidence="7 8" id="KW-0472">Membrane</keyword>
<keyword evidence="6 8" id="KW-1133">Transmembrane helix</keyword>
<evidence type="ECO:0000256" key="5">
    <source>
        <dbReference type="ARBA" id="ARBA00022692"/>
    </source>
</evidence>
<evidence type="ECO:0000256" key="8">
    <source>
        <dbReference type="RuleBase" id="RU363032"/>
    </source>
</evidence>
<keyword evidence="3 8" id="KW-0813">Transport</keyword>
<dbReference type="InterPro" id="IPR050809">
    <property type="entry name" value="UgpAE/MalFG_permease"/>
</dbReference>
<evidence type="ECO:0000313" key="10">
    <source>
        <dbReference type="EMBL" id="QUS37340.1"/>
    </source>
</evidence>
<evidence type="ECO:0000256" key="6">
    <source>
        <dbReference type="ARBA" id="ARBA00022989"/>
    </source>
</evidence>
<dbReference type="Gene3D" id="1.10.3720.10">
    <property type="entry name" value="MetI-like"/>
    <property type="match status" value="1"/>
</dbReference>
<dbReference type="SUPFAM" id="SSF161098">
    <property type="entry name" value="MetI-like"/>
    <property type="match status" value="1"/>
</dbReference>
<keyword evidence="10" id="KW-0614">Plasmid</keyword>
<feature type="transmembrane region" description="Helical" evidence="8">
    <location>
        <begin position="217"/>
        <end position="238"/>
    </location>
</feature>
<dbReference type="PANTHER" id="PTHR43227:SF11">
    <property type="entry name" value="BLL4140 PROTEIN"/>
    <property type="match status" value="1"/>
</dbReference>
<feature type="transmembrane region" description="Helical" evidence="8">
    <location>
        <begin position="12"/>
        <end position="38"/>
    </location>
</feature>
<evidence type="ECO:0000256" key="3">
    <source>
        <dbReference type="ARBA" id="ARBA00022448"/>
    </source>
</evidence>
<evidence type="ECO:0000256" key="4">
    <source>
        <dbReference type="ARBA" id="ARBA00022475"/>
    </source>
</evidence>
<comment type="similarity">
    <text evidence="2 8">Belongs to the binding-protein-dependent transport system permease family.</text>
</comment>
<reference evidence="10" key="1">
    <citation type="submission" date="2020-01" db="EMBL/GenBank/DDBJ databases">
        <authorList>
            <person name="Yang Y."/>
            <person name="Kwon Y.M."/>
        </authorList>
    </citation>
    <scope>NUCLEOTIDE SEQUENCE</scope>
    <source>
        <strain evidence="10">PG104</strain>
        <plasmid evidence="10">unnamed3</plasmid>
    </source>
</reference>
<keyword evidence="4" id="KW-1003">Cell membrane</keyword>
<dbReference type="AlphaFoldDB" id="A0A8J8MVA1"/>
<feature type="transmembrane region" description="Helical" evidence="8">
    <location>
        <begin position="75"/>
        <end position="97"/>
    </location>
</feature>
<gene>
    <name evidence="10" type="ORF">GR316_13255</name>
</gene>
<name>A0A8J8MVA1_9RHOB</name>
<keyword evidence="5 8" id="KW-0812">Transmembrane</keyword>
<dbReference type="InterPro" id="IPR035906">
    <property type="entry name" value="MetI-like_sf"/>
</dbReference>
<feature type="domain" description="ABC transmembrane type-1" evidence="9">
    <location>
        <begin position="70"/>
        <end position="285"/>
    </location>
</feature>
<dbReference type="CDD" id="cd06261">
    <property type="entry name" value="TM_PBP2"/>
    <property type="match status" value="1"/>
</dbReference>
<evidence type="ECO:0000256" key="1">
    <source>
        <dbReference type="ARBA" id="ARBA00004651"/>
    </source>
</evidence>
<protein>
    <submittedName>
        <fullName evidence="10">ABC transporter permease subunit</fullName>
    </submittedName>
</protein>
<evidence type="ECO:0000259" key="9">
    <source>
        <dbReference type="PROSITE" id="PS50928"/>
    </source>
</evidence>
<feature type="transmembrane region" description="Helical" evidence="8">
    <location>
        <begin position="109"/>
        <end position="128"/>
    </location>
</feature>